<gene>
    <name evidence="1" type="ORF">NQZ67_06400</name>
</gene>
<proteinExistence type="predicted"/>
<dbReference type="EMBL" id="JANIPJ010000003">
    <property type="protein sequence ID" value="MCR2803513.1"/>
    <property type="molecule type" value="Genomic_DNA"/>
</dbReference>
<comment type="caution">
    <text evidence="1">The sequence shown here is derived from an EMBL/GenBank/DDBJ whole genome shotgun (WGS) entry which is preliminary data.</text>
</comment>
<dbReference type="Proteomes" id="UP001141950">
    <property type="component" value="Unassembled WGS sequence"/>
</dbReference>
<organism evidence="1 2">
    <name type="scientific">Paenibacillus soyae</name>
    <dbReference type="NCBI Taxonomy" id="2969249"/>
    <lineage>
        <taxon>Bacteria</taxon>
        <taxon>Bacillati</taxon>
        <taxon>Bacillota</taxon>
        <taxon>Bacilli</taxon>
        <taxon>Bacillales</taxon>
        <taxon>Paenibacillaceae</taxon>
        <taxon>Paenibacillus</taxon>
    </lineage>
</organism>
<evidence type="ECO:0000313" key="2">
    <source>
        <dbReference type="Proteomes" id="UP001141950"/>
    </source>
</evidence>
<evidence type="ECO:0000313" key="1">
    <source>
        <dbReference type="EMBL" id="MCR2803513.1"/>
    </source>
</evidence>
<accession>A0A9X2S9G2</accession>
<name>A0A9X2S9G2_9BACL</name>
<dbReference type="AlphaFoldDB" id="A0A9X2S9G2"/>
<keyword evidence="2" id="KW-1185">Reference proteome</keyword>
<protein>
    <submittedName>
        <fullName evidence="1">Uncharacterized protein</fullName>
    </submittedName>
</protein>
<sequence length="46" mass="5253">MSQLELISEQMLHVLQRRLKTEILQVRSISERAPASFLGMLSALLD</sequence>
<reference evidence="1" key="1">
    <citation type="submission" date="2022-08" db="EMBL/GenBank/DDBJ databases">
        <title>The genomic sequence of strain Paenibacillus sp. SCIV0701.</title>
        <authorList>
            <person name="Zhao H."/>
        </authorList>
    </citation>
    <scope>NUCLEOTIDE SEQUENCE</scope>
    <source>
        <strain evidence="1">SCIV0701</strain>
    </source>
</reference>
<dbReference type="RefSeq" id="WP_257443869.1">
    <property type="nucleotide sequence ID" value="NZ_JANIPJ010000003.1"/>
</dbReference>